<comment type="similarity">
    <text evidence="1">Belongs to the amidase family.</text>
</comment>
<protein>
    <submittedName>
        <fullName evidence="3">Amidase</fullName>
    </submittedName>
</protein>
<dbReference type="PROSITE" id="PS00571">
    <property type="entry name" value="AMIDASES"/>
    <property type="match status" value="1"/>
</dbReference>
<dbReference type="PANTHER" id="PTHR11895">
    <property type="entry name" value="TRANSAMIDASE"/>
    <property type="match status" value="1"/>
</dbReference>
<dbReference type="InterPro" id="IPR000120">
    <property type="entry name" value="Amidase"/>
</dbReference>
<accession>A0ABQ1QCC3</accession>
<proteinExistence type="inferred from homology"/>
<evidence type="ECO:0000313" key="3">
    <source>
        <dbReference type="EMBL" id="GGD20943.1"/>
    </source>
</evidence>
<dbReference type="NCBIfam" id="NF005899">
    <property type="entry name" value="PRK07869.1"/>
    <property type="match status" value="1"/>
</dbReference>
<evidence type="ECO:0000259" key="2">
    <source>
        <dbReference type="Pfam" id="PF01425"/>
    </source>
</evidence>
<name>A0ABQ1QCC3_9ACTN</name>
<evidence type="ECO:0000256" key="1">
    <source>
        <dbReference type="ARBA" id="ARBA00009199"/>
    </source>
</evidence>
<keyword evidence="4" id="KW-1185">Reference proteome</keyword>
<sequence>MEPIHAFTDDALGTDDAVGLVTRLQRGEVSSSELVEAAIARIESVDAELGAVAVRDYGRARVRAQGAQRGWFAGLPMVLKDNVDVRGLPTQEGTDAFVAKPSPVNGDVARLFHRLGAVNLAKTRLSEFGFSGACDHPRQGPVRNPWHRDHYAGASSSGAGALVATGAVPLAHGNDGGGSIRIPAAVNGLVGLKPTRGRVPSDAMTRQMPVRIVADGVLTRSVRDTAAFLREAEKVYRDPRLAPVGDVTRPIDRPLRIAVVTAGIGREATPEVRRLTLETAAHLEALGHHVEEVDPPVPDWFADAFLLYWSMLAMYLVRTGPRARGTSWDSTKLDNLTLGLARHCRRNIAKLPGAIAAMGASQQASKRHFAAYDVTLTPTLATETPTVGHLDPTRPYEEVIDRLMDWVAFTPLQNATGDPAVSLPLATTAAGLPQGMQLCGGWGQEALLLQLALQLEEARPWPRMGA</sequence>
<dbReference type="InterPro" id="IPR020556">
    <property type="entry name" value="Amidase_CS"/>
</dbReference>
<dbReference type="PANTHER" id="PTHR11895:SF7">
    <property type="entry name" value="GLUTAMYL-TRNA(GLN) AMIDOTRANSFERASE SUBUNIT A, MITOCHONDRIAL"/>
    <property type="match status" value="1"/>
</dbReference>
<dbReference type="InterPro" id="IPR023631">
    <property type="entry name" value="Amidase_dom"/>
</dbReference>
<gene>
    <name evidence="3" type="ORF">GCM10007231_20120</name>
</gene>
<feature type="domain" description="Amidase" evidence="2">
    <location>
        <begin position="33"/>
        <end position="449"/>
    </location>
</feature>
<dbReference type="EMBL" id="BMCK01000003">
    <property type="protein sequence ID" value="GGD20943.1"/>
    <property type="molecule type" value="Genomic_DNA"/>
</dbReference>
<evidence type="ECO:0000313" key="4">
    <source>
        <dbReference type="Proteomes" id="UP000630594"/>
    </source>
</evidence>
<dbReference type="Gene3D" id="3.90.1300.10">
    <property type="entry name" value="Amidase signature (AS) domain"/>
    <property type="match status" value="1"/>
</dbReference>
<organism evidence="3 4">
    <name type="scientific">Nocardioides daphniae</name>
    <dbReference type="NCBI Taxonomy" id="402297"/>
    <lineage>
        <taxon>Bacteria</taxon>
        <taxon>Bacillati</taxon>
        <taxon>Actinomycetota</taxon>
        <taxon>Actinomycetes</taxon>
        <taxon>Propionibacteriales</taxon>
        <taxon>Nocardioidaceae</taxon>
        <taxon>Nocardioides</taxon>
    </lineage>
</organism>
<dbReference type="SUPFAM" id="SSF75304">
    <property type="entry name" value="Amidase signature (AS) enzymes"/>
    <property type="match status" value="1"/>
</dbReference>
<dbReference type="Proteomes" id="UP000630594">
    <property type="component" value="Unassembled WGS sequence"/>
</dbReference>
<comment type="caution">
    <text evidence="3">The sequence shown here is derived from an EMBL/GenBank/DDBJ whole genome shotgun (WGS) entry which is preliminary data.</text>
</comment>
<reference evidence="4" key="1">
    <citation type="journal article" date="2019" name="Int. J. Syst. Evol. Microbiol.">
        <title>The Global Catalogue of Microorganisms (GCM) 10K type strain sequencing project: providing services to taxonomists for standard genome sequencing and annotation.</title>
        <authorList>
            <consortium name="The Broad Institute Genomics Platform"/>
            <consortium name="The Broad Institute Genome Sequencing Center for Infectious Disease"/>
            <person name="Wu L."/>
            <person name="Ma J."/>
        </authorList>
    </citation>
    <scope>NUCLEOTIDE SEQUENCE [LARGE SCALE GENOMIC DNA]</scope>
    <source>
        <strain evidence="4">CCM 7403</strain>
    </source>
</reference>
<dbReference type="RefSeq" id="WP_188421673.1">
    <property type="nucleotide sequence ID" value="NZ_BMCK01000003.1"/>
</dbReference>
<dbReference type="Pfam" id="PF01425">
    <property type="entry name" value="Amidase"/>
    <property type="match status" value="1"/>
</dbReference>
<dbReference type="InterPro" id="IPR036928">
    <property type="entry name" value="AS_sf"/>
</dbReference>